<evidence type="ECO:0000256" key="1">
    <source>
        <dbReference type="ARBA" id="ARBA00004141"/>
    </source>
</evidence>
<keyword evidence="15" id="KW-1185">Reference proteome</keyword>
<evidence type="ECO:0000256" key="13">
    <source>
        <dbReference type="SAM" id="Phobius"/>
    </source>
</evidence>
<keyword evidence="7 11" id="KW-0406">Ion transport</keyword>
<gene>
    <name evidence="14" type="ORF">PMEA_00021554</name>
</gene>
<protein>
    <submittedName>
        <fullName evidence="14">Uncharacterized protein</fullName>
    </submittedName>
</protein>
<name>A0AAU9VX35_9CNID</name>
<comment type="caution">
    <text evidence="14">The sequence shown here is derived from an EMBL/GenBank/DDBJ whole genome shotgun (WGS) entry which is preliminary data.</text>
</comment>
<sequence length="583" mass="66328">MSGGNIVHDNSAFMPGAAAEYLDNSGETKDFPLKKKTTELQESQGDYGKDEPSSFKKLVSHYAATTTAHGVGRIADANSSLVRRLIWSLVSVGLYATVFWMCIALVVLYMKKPVVSRTEMSFEESLDFPAVTICNLNIIRREKLETLQKTILLRVIEGLEQRSGRRPTSLEQRVNITSINATEDVIRQKIQAIAKFKKEYLLSKAKNADEKEILSNAEVDTKSLENNFLDKVLKSIPEDELSKVGHDLDEMLKYCRWSSFNCKTGSLRTLWRHFWHWKYGNCYIFNSGLTENGTKLPVMNTDRAGPNNGLELDIFINQQSYTRLTDEAGVRVVLTDQSRMPFPFDEGFSIPTGFATSIGIKRKFVKRVDPYLNNSCVDDGKAGVDTRTIYTEKYYVNYSTQARLKYLKYAYIYTLKSPACRMSCLASEEVERCNCSEARFPINSSACFSEEQNKCINDILRKFTKTGLDCIAKCPQPCLENAFSRSVSSARWSTAFDVIFPFLRISPSLSPTVFEDNFLRLQIFYEDLSVFKTINEEAYKIENLLADIGGQLGLWIGCSVMTFVELLEFMADLLGYLWEKWHK</sequence>
<dbReference type="GO" id="GO:0005886">
    <property type="term" value="C:plasma membrane"/>
    <property type="evidence" value="ECO:0007669"/>
    <property type="project" value="TreeGrafter"/>
</dbReference>
<dbReference type="AlphaFoldDB" id="A0AAU9VX35"/>
<dbReference type="GO" id="GO:0015280">
    <property type="term" value="F:ligand-gated sodium channel activity"/>
    <property type="evidence" value="ECO:0007669"/>
    <property type="project" value="TreeGrafter"/>
</dbReference>
<comment type="similarity">
    <text evidence="11">Belongs to the amiloride-sensitive sodium channel (TC 1.A.6) family.</text>
</comment>
<evidence type="ECO:0000256" key="2">
    <source>
        <dbReference type="ARBA" id="ARBA00022448"/>
    </source>
</evidence>
<dbReference type="EMBL" id="CALNXJ010000004">
    <property type="protein sequence ID" value="CAH3038168.1"/>
    <property type="molecule type" value="Genomic_DNA"/>
</dbReference>
<evidence type="ECO:0000256" key="11">
    <source>
        <dbReference type="RuleBase" id="RU000679"/>
    </source>
</evidence>
<feature type="region of interest" description="Disordered" evidence="12">
    <location>
        <begin position="27"/>
        <end position="52"/>
    </location>
</feature>
<evidence type="ECO:0000256" key="10">
    <source>
        <dbReference type="ARBA" id="ARBA00023303"/>
    </source>
</evidence>
<evidence type="ECO:0000313" key="14">
    <source>
        <dbReference type="EMBL" id="CAH3038168.1"/>
    </source>
</evidence>
<dbReference type="InterPro" id="IPR001873">
    <property type="entry name" value="ENaC"/>
</dbReference>
<feature type="compositionally biased region" description="Basic and acidic residues" evidence="12">
    <location>
        <begin position="27"/>
        <end position="39"/>
    </location>
</feature>
<keyword evidence="8 13" id="KW-0472">Membrane</keyword>
<evidence type="ECO:0000256" key="5">
    <source>
        <dbReference type="ARBA" id="ARBA00022989"/>
    </source>
</evidence>
<keyword evidence="5 13" id="KW-1133">Transmembrane helix</keyword>
<keyword evidence="6" id="KW-0915">Sodium</keyword>
<organism evidence="14 15">
    <name type="scientific">Pocillopora meandrina</name>
    <dbReference type="NCBI Taxonomy" id="46732"/>
    <lineage>
        <taxon>Eukaryota</taxon>
        <taxon>Metazoa</taxon>
        <taxon>Cnidaria</taxon>
        <taxon>Anthozoa</taxon>
        <taxon>Hexacorallia</taxon>
        <taxon>Scleractinia</taxon>
        <taxon>Astrocoeniina</taxon>
        <taxon>Pocilloporidae</taxon>
        <taxon>Pocillopora</taxon>
    </lineage>
</organism>
<evidence type="ECO:0000256" key="6">
    <source>
        <dbReference type="ARBA" id="ARBA00023053"/>
    </source>
</evidence>
<reference evidence="14 15" key="1">
    <citation type="submission" date="2022-05" db="EMBL/GenBank/DDBJ databases">
        <authorList>
            <consortium name="Genoscope - CEA"/>
            <person name="William W."/>
        </authorList>
    </citation>
    <scope>NUCLEOTIDE SEQUENCE [LARGE SCALE GENOMIC DNA]</scope>
</reference>
<dbReference type="PANTHER" id="PTHR11690:SF248">
    <property type="entry name" value="PICKPOCKET 17, ISOFORM A"/>
    <property type="match status" value="1"/>
</dbReference>
<feature type="transmembrane region" description="Helical" evidence="13">
    <location>
        <begin position="85"/>
        <end position="110"/>
    </location>
</feature>
<evidence type="ECO:0000256" key="12">
    <source>
        <dbReference type="SAM" id="MobiDB-lite"/>
    </source>
</evidence>
<evidence type="ECO:0000256" key="4">
    <source>
        <dbReference type="ARBA" id="ARBA00022692"/>
    </source>
</evidence>
<dbReference type="Gene3D" id="1.10.287.770">
    <property type="entry name" value="YojJ-like"/>
    <property type="match status" value="1"/>
</dbReference>
<evidence type="ECO:0000256" key="9">
    <source>
        <dbReference type="ARBA" id="ARBA00023201"/>
    </source>
</evidence>
<dbReference type="PRINTS" id="PR01078">
    <property type="entry name" value="AMINACHANNEL"/>
</dbReference>
<evidence type="ECO:0000256" key="3">
    <source>
        <dbReference type="ARBA" id="ARBA00022461"/>
    </source>
</evidence>
<keyword evidence="10 11" id="KW-0407">Ion channel</keyword>
<keyword evidence="3 11" id="KW-0894">Sodium channel</keyword>
<proteinExistence type="inferred from homology"/>
<evidence type="ECO:0000256" key="7">
    <source>
        <dbReference type="ARBA" id="ARBA00023065"/>
    </source>
</evidence>
<dbReference type="PANTHER" id="PTHR11690">
    <property type="entry name" value="AMILORIDE-SENSITIVE SODIUM CHANNEL-RELATED"/>
    <property type="match status" value="1"/>
</dbReference>
<keyword evidence="9 11" id="KW-0739">Sodium transport</keyword>
<dbReference type="Gene3D" id="2.60.470.10">
    <property type="entry name" value="Acid-sensing ion channels like domains"/>
    <property type="match status" value="1"/>
</dbReference>
<accession>A0AAU9VX35</accession>
<dbReference type="Proteomes" id="UP001159428">
    <property type="component" value="Unassembled WGS sequence"/>
</dbReference>
<evidence type="ECO:0000313" key="15">
    <source>
        <dbReference type="Proteomes" id="UP001159428"/>
    </source>
</evidence>
<dbReference type="Pfam" id="PF00858">
    <property type="entry name" value="ASC"/>
    <property type="match status" value="1"/>
</dbReference>
<comment type="subcellular location">
    <subcellularLocation>
        <location evidence="1">Membrane</location>
        <topology evidence="1">Multi-pass membrane protein</topology>
    </subcellularLocation>
</comment>
<evidence type="ECO:0000256" key="8">
    <source>
        <dbReference type="ARBA" id="ARBA00023136"/>
    </source>
</evidence>
<keyword evidence="4 11" id="KW-0812">Transmembrane</keyword>
<keyword evidence="2 11" id="KW-0813">Transport</keyword>